<dbReference type="SUPFAM" id="SSF54826">
    <property type="entry name" value="Enolase N-terminal domain-like"/>
    <property type="match status" value="1"/>
</dbReference>
<feature type="binding site" evidence="11">
    <location>
        <position position="317"/>
    </location>
    <ligand>
        <name>substrate</name>
    </ligand>
</feature>
<dbReference type="GO" id="GO:0000287">
    <property type="term" value="F:magnesium ion binding"/>
    <property type="evidence" value="ECO:0007669"/>
    <property type="project" value="InterPro"/>
</dbReference>
<dbReference type="PANTHER" id="PTHR11902:SF6">
    <property type="entry name" value="ENOLASE"/>
    <property type="match status" value="1"/>
</dbReference>
<dbReference type="SUPFAM" id="SSF51604">
    <property type="entry name" value="Enolase C-terminal domain-like"/>
    <property type="match status" value="1"/>
</dbReference>
<dbReference type="FunFam" id="3.30.390.10:FF:000001">
    <property type="entry name" value="Enolase"/>
    <property type="match status" value="1"/>
</dbReference>
<comment type="pathway">
    <text evidence="1">Carbohydrate degradation; glycolysis; pyruvate from D-glyceraldehyde 3-phosphate: step 4/5.</text>
</comment>
<dbReference type="InterPro" id="IPR020810">
    <property type="entry name" value="Enolase_C"/>
</dbReference>
<feature type="active site" description="Proton acceptor" evidence="10">
    <location>
        <position position="342"/>
    </location>
</feature>
<feature type="binding site" evidence="11">
    <location>
        <position position="168"/>
    </location>
    <ligand>
        <name>substrate</name>
    </ligand>
</feature>
<protein>
    <recommendedName>
        <fullName evidence="4">Enolase</fullName>
        <ecNumber evidence="3">4.2.1.11</ecNumber>
    </recommendedName>
    <alternativeName>
        <fullName evidence="8">2-phosphoglycerate dehydratase</fullName>
    </alternativeName>
</protein>
<dbReference type="SMART" id="SM01193">
    <property type="entry name" value="Enolase_N"/>
    <property type="match status" value="1"/>
</dbReference>
<dbReference type="EMBL" id="JAUEDM010000001">
    <property type="protein sequence ID" value="KAK3331183.1"/>
    <property type="molecule type" value="Genomic_DNA"/>
</dbReference>
<dbReference type="NCBIfam" id="TIGR01060">
    <property type="entry name" value="eno"/>
    <property type="match status" value="1"/>
</dbReference>
<dbReference type="Gene3D" id="3.20.20.120">
    <property type="entry name" value="Enolase-like C-terminal domain"/>
    <property type="match status" value="1"/>
</dbReference>
<accession>A0AAE0ITW4</accession>
<dbReference type="PROSITE" id="PS00164">
    <property type="entry name" value="ENOLASE"/>
    <property type="match status" value="1"/>
</dbReference>
<sequence>MILEVQAGQRLDSRGNPTVQVDVKTSHGVFRAMVPSGASTGSHEAVELRDKDKPAYGGKGVLGAVDNVRSIIGPALIEKGFNPQNQQKEIDAFMCELDGTPNKSRLGANAILGVSMACSRAGAAAADIPLYEFLRREANENGAYIMPVPFFNVLDGGRHSGNTMAFREFMIAPTGAQSFEEALRMGSETYSALQSLIARKFGPPATGIGDEGGFAPPITTPEEALDLLTEAVDESGYTGKIKFAIDSASSEFFKDGVYDLGFKTEEANPKSPAQMMELYNGILDKYPIALLEDPFAEDDWDSWTKFNENCQHELVGDDLLVANVDRVRMAHEKKACNSMLLKVNQIGTVSEAIEAARFAKSLDWSVFVSHRSGETTDDFIADLAVGLATGHIKSGAPCRGERVAKYNRLLEIETDQKDSWKPWSYAGEKFRFPEISII</sequence>
<name>A0AAE0ITW4_9PEZI</name>
<reference evidence="15" key="1">
    <citation type="journal article" date="2023" name="Mol. Phylogenet. Evol.">
        <title>Genome-scale phylogeny and comparative genomics of the fungal order Sordariales.</title>
        <authorList>
            <person name="Hensen N."/>
            <person name="Bonometti L."/>
            <person name="Westerberg I."/>
            <person name="Brannstrom I.O."/>
            <person name="Guillou S."/>
            <person name="Cros-Aarteil S."/>
            <person name="Calhoun S."/>
            <person name="Haridas S."/>
            <person name="Kuo A."/>
            <person name="Mondo S."/>
            <person name="Pangilinan J."/>
            <person name="Riley R."/>
            <person name="LaButti K."/>
            <person name="Andreopoulos B."/>
            <person name="Lipzen A."/>
            <person name="Chen C."/>
            <person name="Yan M."/>
            <person name="Daum C."/>
            <person name="Ng V."/>
            <person name="Clum A."/>
            <person name="Steindorff A."/>
            <person name="Ohm R.A."/>
            <person name="Martin F."/>
            <person name="Silar P."/>
            <person name="Natvig D.O."/>
            <person name="Lalanne C."/>
            <person name="Gautier V."/>
            <person name="Ament-Velasquez S.L."/>
            <person name="Kruys A."/>
            <person name="Hutchinson M.I."/>
            <person name="Powell A.J."/>
            <person name="Barry K."/>
            <person name="Miller A.N."/>
            <person name="Grigoriev I.V."/>
            <person name="Debuchy R."/>
            <person name="Gladieux P."/>
            <person name="Hiltunen Thoren M."/>
            <person name="Johannesson H."/>
        </authorList>
    </citation>
    <scope>NUCLEOTIDE SEQUENCE</scope>
    <source>
        <strain evidence="15">CBS 118394</strain>
    </source>
</reference>
<comment type="caution">
    <text evidence="15">The sequence shown here is derived from an EMBL/GenBank/DDBJ whole genome shotgun (WGS) entry which is preliminary data.</text>
</comment>
<comment type="catalytic activity">
    <reaction evidence="9">
        <text>(2R)-2-phosphoglycerate = phosphoenolpyruvate + H2O</text>
        <dbReference type="Rhea" id="RHEA:10164"/>
        <dbReference type="ChEBI" id="CHEBI:15377"/>
        <dbReference type="ChEBI" id="CHEBI:58289"/>
        <dbReference type="ChEBI" id="CHEBI:58702"/>
        <dbReference type="EC" id="4.2.1.11"/>
    </reaction>
</comment>
<evidence type="ECO:0000256" key="8">
    <source>
        <dbReference type="ARBA" id="ARBA00032132"/>
    </source>
</evidence>
<dbReference type="PIRSF" id="PIRSF001400">
    <property type="entry name" value="Enolase"/>
    <property type="match status" value="1"/>
</dbReference>
<feature type="domain" description="Enolase C-terminal TIM barrel" evidence="13">
    <location>
        <begin position="143"/>
        <end position="433"/>
    </location>
</feature>
<evidence type="ECO:0000259" key="13">
    <source>
        <dbReference type="SMART" id="SM01192"/>
    </source>
</evidence>
<feature type="binding site" evidence="12">
    <location>
        <position position="317"/>
    </location>
    <ligand>
        <name>Mg(2+)</name>
        <dbReference type="ChEBI" id="CHEBI:18420"/>
    </ligand>
</feature>
<dbReference type="Pfam" id="PF03952">
    <property type="entry name" value="Enolase_N"/>
    <property type="match status" value="1"/>
</dbReference>
<reference evidence="15" key="2">
    <citation type="submission" date="2023-06" db="EMBL/GenBank/DDBJ databases">
        <authorList>
            <consortium name="Lawrence Berkeley National Laboratory"/>
            <person name="Haridas S."/>
            <person name="Hensen N."/>
            <person name="Bonometti L."/>
            <person name="Westerberg I."/>
            <person name="Brannstrom I.O."/>
            <person name="Guillou S."/>
            <person name="Cros-Aarteil S."/>
            <person name="Calhoun S."/>
            <person name="Kuo A."/>
            <person name="Mondo S."/>
            <person name="Pangilinan J."/>
            <person name="Riley R."/>
            <person name="Labutti K."/>
            <person name="Andreopoulos B."/>
            <person name="Lipzen A."/>
            <person name="Chen C."/>
            <person name="Yanf M."/>
            <person name="Daum C."/>
            <person name="Ng V."/>
            <person name="Clum A."/>
            <person name="Steindorff A."/>
            <person name="Ohm R."/>
            <person name="Martin F."/>
            <person name="Silar P."/>
            <person name="Natvig D."/>
            <person name="Lalanne C."/>
            <person name="Gautier V."/>
            <person name="Ament-Velasquez S.L."/>
            <person name="Kruys A."/>
            <person name="Hutchinson M.I."/>
            <person name="Powell A.J."/>
            <person name="Barry K."/>
            <person name="Miller A.N."/>
            <person name="Grigoriev I.V."/>
            <person name="Debuchy R."/>
            <person name="Gladieux P."/>
            <person name="Thoren M.H."/>
            <person name="Johannesson H."/>
        </authorList>
    </citation>
    <scope>NUCLEOTIDE SEQUENCE</scope>
    <source>
        <strain evidence="15">CBS 118394</strain>
    </source>
</reference>
<evidence type="ECO:0000256" key="2">
    <source>
        <dbReference type="ARBA" id="ARBA00009604"/>
    </source>
</evidence>
<dbReference type="SFLD" id="SFLDG00178">
    <property type="entry name" value="enolase"/>
    <property type="match status" value="1"/>
</dbReference>
<evidence type="ECO:0000256" key="1">
    <source>
        <dbReference type="ARBA" id="ARBA00005031"/>
    </source>
</evidence>
<dbReference type="GO" id="GO:0004634">
    <property type="term" value="F:phosphopyruvate hydratase activity"/>
    <property type="evidence" value="ECO:0007669"/>
    <property type="project" value="UniProtKB-EC"/>
</dbReference>
<dbReference type="GO" id="GO:0000015">
    <property type="term" value="C:phosphopyruvate hydratase complex"/>
    <property type="evidence" value="ECO:0007669"/>
    <property type="project" value="InterPro"/>
</dbReference>
<feature type="binding site" evidence="12">
    <location>
        <position position="292"/>
    </location>
    <ligand>
        <name>Mg(2+)</name>
        <dbReference type="ChEBI" id="CHEBI:18420"/>
    </ligand>
</feature>
<evidence type="ECO:0000256" key="7">
    <source>
        <dbReference type="ARBA" id="ARBA00023239"/>
    </source>
</evidence>
<keyword evidence="12" id="KW-0479">Metal-binding</keyword>
<dbReference type="CDD" id="cd03313">
    <property type="entry name" value="enolase"/>
    <property type="match status" value="1"/>
</dbReference>
<feature type="binding site" evidence="11">
    <location>
        <position position="292"/>
    </location>
    <ligand>
        <name>substrate</name>
    </ligand>
</feature>
<organism evidence="15 16">
    <name type="scientific">Apodospora peruviana</name>
    <dbReference type="NCBI Taxonomy" id="516989"/>
    <lineage>
        <taxon>Eukaryota</taxon>
        <taxon>Fungi</taxon>
        <taxon>Dikarya</taxon>
        <taxon>Ascomycota</taxon>
        <taxon>Pezizomycotina</taxon>
        <taxon>Sordariomycetes</taxon>
        <taxon>Sordariomycetidae</taxon>
        <taxon>Sordariales</taxon>
        <taxon>Lasiosphaeriaceae</taxon>
        <taxon>Apodospora</taxon>
    </lineage>
</organism>
<evidence type="ECO:0000313" key="16">
    <source>
        <dbReference type="Proteomes" id="UP001283341"/>
    </source>
</evidence>
<proteinExistence type="inferred from homology"/>
<dbReference type="SMART" id="SM01192">
    <property type="entry name" value="Enolase_C"/>
    <property type="match status" value="1"/>
</dbReference>
<dbReference type="InterPro" id="IPR020811">
    <property type="entry name" value="Enolase_N"/>
</dbReference>
<comment type="similarity">
    <text evidence="2">Belongs to the enolase family.</text>
</comment>
<evidence type="ECO:0000256" key="4">
    <source>
        <dbReference type="ARBA" id="ARBA00017068"/>
    </source>
</evidence>
<dbReference type="SFLD" id="SFLDF00002">
    <property type="entry name" value="enolase"/>
    <property type="match status" value="1"/>
</dbReference>
<evidence type="ECO:0000256" key="6">
    <source>
        <dbReference type="ARBA" id="ARBA00023152"/>
    </source>
</evidence>
<dbReference type="Proteomes" id="UP001283341">
    <property type="component" value="Unassembled WGS sequence"/>
</dbReference>
<dbReference type="Pfam" id="PF00113">
    <property type="entry name" value="Enolase_C"/>
    <property type="match status" value="1"/>
</dbReference>
<evidence type="ECO:0000256" key="11">
    <source>
        <dbReference type="PIRSR" id="PIRSR001400-2"/>
    </source>
</evidence>
<dbReference type="InterPro" id="IPR029017">
    <property type="entry name" value="Enolase-like_N"/>
</dbReference>
<evidence type="ECO:0000256" key="9">
    <source>
        <dbReference type="ARBA" id="ARBA00048333"/>
    </source>
</evidence>
<dbReference type="GO" id="GO:0006096">
    <property type="term" value="P:glycolytic process"/>
    <property type="evidence" value="ECO:0007669"/>
    <property type="project" value="UniProtKB-KW"/>
</dbReference>
<evidence type="ECO:0000259" key="14">
    <source>
        <dbReference type="SMART" id="SM01193"/>
    </source>
</evidence>
<comment type="cofactor">
    <cofactor evidence="12">
        <name>Mg(2+)</name>
        <dbReference type="ChEBI" id="CHEBI:18420"/>
    </cofactor>
    <text evidence="12">Mg(2+) is required for catalysis and for stabilizing the dimer.</text>
</comment>
<feature type="active site" description="Proton donor" evidence="10">
    <location>
        <position position="211"/>
    </location>
</feature>
<feature type="binding site" evidence="11">
    <location>
        <position position="393"/>
    </location>
    <ligand>
        <name>substrate</name>
    </ligand>
</feature>
<evidence type="ECO:0000313" key="15">
    <source>
        <dbReference type="EMBL" id="KAK3331183.1"/>
    </source>
</evidence>
<evidence type="ECO:0000256" key="3">
    <source>
        <dbReference type="ARBA" id="ARBA00012058"/>
    </source>
</evidence>
<evidence type="ECO:0000256" key="12">
    <source>
        <dbReference type="PIRSR" id="PIRSR001400-3"/>
    </source>
</evidence>
<gene>
    <name evidence="15" type="ORF">B0H66DRAFT_572977</name>
</gene>
<feature type="binding site" evidence="12">
    <location>
        <position position="246"/>
    </location>
    <ligand>
        <name>Mg(2+)</name>
        <dbReference type="ChEBI" id="CHEBI:18420"/>
    </ligand>
</feature>
<dbReference type="PRINTS" id="PR00148">
    <property type="entry name" value="ENOLASE"/>
</dbReference>
<feature type="domain" description="Enolase N-terminal" evidence="14">
    <location>
        <begin position="2"/>
        <end position="134"/>
    </location>
</feature>
<keyword evidence="5 12" id="KW-0460">Magnesium</keyword>
<keyword evidence="6" id="KW-0324">Glycolysis</keyword>
<dbReference type="InterPro" id="IPR000941">
    <property type="entry name" value="Enolase"/>
</dbReference>
<dbReference type="PANTHER" id="PTHR11902">
    <property type="entry name" value="ENOLASE"/>
    <property type="match status" value="1"/>
</dbReference>
<dbReference type="InterPro" id="IPR020809">
    <property type="entry name" value="Enolase_CS"/>
</dbReference>
<dbReference type="SFLD" id="SFLDS00001">
    <property type="entry name" value="Enolase"/>
    <property type="match status" value="1"/>
</dbReference>
<keyword evidence="7" id="KW-0456">Lyase</keyword>
<dbReference type="EC" id="4.2.1.11" evidence="3"/>
<dbReference type="AlphaFoldDB" id="A0AAE0ITW4"/>
<dbReference type="HAMAP" id="MF_00318">
    <property type="entry name" value="Enolase"/>
    <property type="match status" value="1"/>
</dbReference>
<evidence type="ECO:0000256" key="5">
    <source>
        <dbReference type="ARBA" id="ARBA00022842"/>
    </source>
</evidence>
<evidence type="ECO:0000256" key="10">
    <source>
        <dbReference type="PIRSR" id="PIRSR001400-1"/>
    </source>
</evidence>
<keyword evidence="16" id="KW-1185">Reference proteome</keyword>
<feature type="binding site" evidence="11">
    <location>
        <begin position="369"/>
        <end position="372"/>
    </location>
    <ligand>
        <name>substrate</name>
    </ligand>
</feature>
<feature type="binding site" evidence="11">
    <location>
        <position position="159"/>
    </location>
    <ligand>
        <name>substrate</name>
    </ligand>
</feature>
<dbReference type="Gene3D" id="3.30.390.10">
    <property type="entry name" value="Enolase-like, N-terminal domain"/>
    <property type="match status" value="1"/>
</dbReference>
<dbReference type="InterPro" id="IPR036849">
    <property type="entry name" value="Enolase-like_C_sf"/>
</dbReference>